<protein>
    <submittedName>
        <fullName evidence="5">IQ-DOMAIN 1-like</fullName>
    </submittedName>
</protein>
<reference evidence="5 6" key="1">
    <citation type="submission" date="2019-12" db="EMBL/GenBank/DDBJ databases">
        <authorList>
            <person name="Alioto T."/>
            <person name="Alioto T."/>
            <person name="Gomez Garrido J."/>
        </authorList>
    </citation>
    <scope>NUCLEOTIDE SEQUENCE [LARGE SCALE GENOMIC DNA]</scope>
</reference>
<keyword evidence="1" id="KW-0112">Calmodulin-binding</keyword>
<dbReference type="Proteomes" id="UP000594638">
    <property type="component" value="Unassembled WGS sequence"/>
</dbReference>
<evidence type="ECO:0000313" key="6">
    <source>
        <dbReference type="Proteomes" id="UP000594638"/>
    </source>
</evidence>
<sequence>MGKKGGTSWLTAVKMAFWSPDKKSGRRKVDHQRREDEDEKKEKRKWLFRKASNQAHQESEAKVAAANSSVLLPTEQRHAIAMAAATATTAETAVATAKAAVEIIRLTGQQSKMDSNSNSFRRHSAAILIQTAFRGYLARRALVALRGIVKLQALIRGQNVRKQAKMTLRCMQALLRVQARVRDQRARLSHDGGRRSMFAETTNLWESRHLKDIRDRKSMVSCVHCYYKRLKTLLVG</sequence>
<dbReference type="Gene3D" id="1.20.5.190">
    <property type="match status" value="1"/>
</dbReference>
<feature type="region of interest" description="Disordered" evidence="4">
    <location>
        <begin position="20"/>
        <end position="44"/>
    </location>
</feature>
<evidence type="ECO:0000313" key="5">
    <source>
        <dbReference type="EMBL" id="CAA3027849.1"/>
    </source>
</evidence>
<evidence type="ECO:0000256" key="1">
    <source>
        <dbReference type="ARBA" id="ARBA00022860"/>
    </source>
</evidence>
<dbReference type="PANTHER" id="PTHR32295:SF151">
    <property type="entry name" value="PROTEIN IQ-DOMAIN 1-LIKE"/>
    <property type="match status" value="1"/>
</dbReference>
<evidence type="ECO:0000256" key="2">
    <source>
        <dbReference type="ARBA" id="ARBA00024341"/>
    </source>
</evidence>
<dbReference type="SMART" id="SM00015">
    <property type="entry name" value="IQ"/>
    <property type="match status" value="2"/>
</dbReference>
<proteinExistence type="inferred from homology"/>
<comment type="function">
    <text evidence="3">May be involved in cooperative interactions with calmodulins or calmodulin-like proteins. Recruits calmodulin proteins to microtubules, thus being a potential scaffold in cellular signaling and trafficking. May associate with nucleic acids and regulate gene expression at the transcriptional or post-transcriptional level.</text>
</comment>
<dbReference type="GO" id="GO:0005516">
    <property type="term" value="F:calmodulin binding"/>
    <property type="evidence" value="ECO:0007669"/>
    <property type="project" value="UniProtKB-KW"/>
</dbReference>
<dbReference type="PROSITE" id="PS50096">
    <property type="entry name" value="IQ"/>
    <property type="match status" value="2"/>
</dbReference>
<dbReference type="InterPro" id="IPR027417">
    <property type="entry name" value="P-loop_NTPase"/>
</dbReference>
<dbReference type="Gramene" id="OE9A065924T2">
    <property type="protein sequence ID" value="OE9A065924C2"/>
    <property type="gene ID" value="OE9A065924"/>
</dbReference>
<comment type="caution">
    <text evidence="5">The sequence shown here is derived from an EMBL/GenBank/DDBJ whole genome shotgun (WGS) entry which is preliminary data.</text>
</comment>
<dbReference type="SUPFAM" id="SSF52540">
    <property type="entry name" value="P-loop containing nucleoside triphosphate hydrolases"/>
    <property type="match status" value="1"/>
</dbReference>
<dbReference type="EMBL" id="CACTIH010009223">
    <property type="protein sequence ID" value="CAA3027849.1"/>
    <property type="molecule type" value="Genomic_DNA"/>
</dbReference>
<evidence type="ECO:0000256" key="4">
    <source>
        <dbReference type="SAM" id="MobiDB-lite"/>
    </source>
</evidence>
<evidence type="ECO:0000256" key="3">
    <source>
        <dbReference type="ARBA" id="ARBA00045534"/>
    </source>
</evidence>
<keyword evidence="6" id="KW-1185">Reference proteome</keyword>
<name>A0A8S0VBW2_OLEEU</name>
<dbReference type="Pfam" id="PF00612">
    <property type="entry name" value="IQ"/>
    <property type="match status" value="2"/>
</dbReference>
<accession>A0A8S0VBW2</accession>
<dbReference type="CDD" id="cd23767">
    <property type="entry name" value="IQCD"/>
    <property type="match status" value="1"/>
</dbReference>
<dbReference type="PANTHER" id="PTHR32295">
    <property type="entry name" value="IQ-DOMAIN 5-RELATED"/>
    <property type="match status" value="1"/>
</dbReference>
<dbReference type="InterPro" id="IPR000048">
    <property type="entry name" value="IQ_motif_EF-hand-BS"/>
</dbReference>
<dbReference type="OrthoDB" id="776767at2759"/>
<comment type="similarity">
    <text evidence="2">Belongs to the IQD family.</text>
</comment>
<organism evidence="5 6">
    <name type="scientific">Olea europaea subsp. europaea</name>
    <dbReference type="NCBI Taxonomy" id="158383"/>
    <lineage>
        <taxon>Eukaryota</taxon>
        <taxon>Viridiplantae</taxon>
        <taxon>Streptophyta</taxon>
        <taxon>Embryophyta</taxon>
        <taxon>Tracheophyta</taxon>
        <taxon>Spermatophyta</taxon>
        <taxon>Magnoliopsida</taxon>
        <taxon>eudicotyledons</taxon>
        <taxon>Gunneridae</taxon>
        <taxon>Pentapetalae</taxon>
        <taxon>asterids</taxon>
        <taxon>lamiids</taxon>
        <taxon>Lamiales</taxon>
        <taxon>Oleaceae</taxon>
        <taxon>Oleeae</taxon>
        <taxon>Olea</taxon>
    </lineage>
</organism>
<gene>
    <name evidence="5" type="ORF">OLEA9_A065924</name>
</gene>
<dbReference type="AlphaFoldDB" id="A0A8S0VBW2"/>